<gene>
    <name evidence="11" type="ORF">P5G52_08770</name>
</gene>
<comment type="caution">
    <text evidence="11">The sequence shown here is derived from an EMBL/GenBank/DDBJ whole genome shotgun (WGS) entry which is preliminary data.</text>
</comment>
<keyword evidence="7" id="KW-0256">Endoplasmic reticulum</keyword>
<feature type="transmembrane region" description="Helical" evidence="10">
    <location>
        <begin position="351"/>
        <end position="369"/>
    </location>
</feature>
<keyword evidence="8 10" id="KW-1133">Transmembrane helix</keyword>
<name>A0ABT8K0L5_9MICC</name>
<accession>A0ABT8K0L5</accession>
<feature type="transmembrane region" description="Helical" evidence="10">
    <location>
        <begin position="151"/>
        <end position="172"/>
    </location>
</feature>
<comment type="pathway">
    <text evidence="2">Glycolipid biosynthesis; glycosylphosphatidylinositol-anchor biosynthesis.</text>
</comment>
<keyword evidence="4" id="KW-0328">Glycosyltransferase</keyword>
<evidence type="ECO:0000256" key="9">
    <source>
        <dbReference type="ARBA" id="ARBA00023136"/>
    </source>
</evidence>
<evidence type="ECO:0000256" key="1">
    <source>
        <dbReference type="ARBA" id="ARBA00004477"/>
    </source>
</evidence>
<dbReference type="PANTHER" id="PTHR12468">
    <property type="entry name" value="GPI MANNOSYLTRANSFERASE 2"/>
    <property type="match status" value="1"/>
</dbReference>
<keyword evidence="5" id="KW-0808">Transferase</keyword>
<keyword evidence="6 10" id="KW-0812">Transmembrane</keyword>
<keyword evidence="9 10" id="KW-0472">Membrane</keyword>
<evidence type="ECO:0000256" key="8">
    <source>
        <dbReference type="ARBA" id="ARBA00022989"/>
    </source>
</evidence>
<feature type="transmembrane region" description="Helical" evidence="10">
    <location>
        <begin position="376"/>
        <end position="396"/>
    </location>
</feature>
<evidence type="ECO:0000313" key="12">
    <source>
        <dbReference type="Proteomes" id="UP001174209"/>
    </source>
</evidence>
<evidence type="ECO:0000256" key="2">
    <source>
        <dbReference type="ARBA" id="ARBA00004687"/>
    </source>
</evidence>
<evidence type="ECO:0000256" key="6">
    <source>
        <dbReference type="ARBA" id="ARBA00022692"/>
    </source>
</evidence>
<proteinExistence type="predicted"/>
<evidence type="ECO:0000256" key="4">
    <source>
        <dbReference type="ARBA" id="ARBA00022676"/>
    </source>
</evidence>
<organism evidence="11 12">
    <name type="scientific">Arthrobacter burdickii</name>
    <dbReference type="NCBI Taxonomy" id="3035920"/>
    <lineage>
        <taxon>Bacteria</taxon>
        <taxon>Bacillati</taxon>
        <taxon>Actinomycetota</taxon>
        <taxon>Actinomycetes</taxon>
        <taxon>Micrococcales</taxon>
        <taxon>Micrococcaceae</taxon>
        <taxon>Arthrobacter</taxon>
    </lineage>
</organism>
<evidence type="ECO:0000256" key="3">
    <source>
        <dbReference type="ARBA" id="ARBA00022502"/>
    </source>
</evidence>
<feature type="transmembrane region" description="Helical" evidence="10">
    <location>
        <begin position="326"/>
        <end position="345"/>
    </location>
</feature>
<feature type="transmembrane region" description="Helical" evidence="10">
    <location>
        <begin position="20"/>
        <end position="47"/>
    </location>
</feature>
<dbReference type="Proteomes" id="UP001174209">
    <property type="component" value="Unassembled WGS sequence"/>
</dbReference>
<dbReference type="InterPro" id="IPR007315">
    <property type="entry name" value="PIG-V/Gpi18"/>
</dbReference>
<feature type="transmembrane region" description="Helical" evidence="10">
    <location>
        <begin position="244"/>
        <end position="265"/>
    </location>
</feature>
<feature type="transmembrane region" description="Helical" evidence="10">
    <location>
        <begin position="121"/>
        <end position="139"/>
    </location>
</feature>
<evidence type="ECO:0008006" key="13">
    <source>
        <dbReference type="Google" id="ProtNLM"/>
    </source>
</evidence>
<sequence length="409" mass="43936">MSRVVPARANRSVRWSAQWFAHWSLQVLVVFAAGRLVSTGILLLAAARQGPSPWSGPAPAYGTFINYWDSGWYERIFTEGYPTDLPRDALGVVSHNQWAFYPLYPGLVRVLDAATGLGWEILAPLVSVAAAAGASLVIYRLFRLASDHRAALAGVAVVSFAPVSAILQVPYAESLHLLLLASALYLVSTGRYFAAMPVVVLMCLARPAGVPFAIAVGILFLAALRTVRRSAVPGGPPAQRLLPLFLLGVVSSLGAVAWPLIAWAVTGQRNAYVATETAWRGEALVPFVPWLEAPAAVVGPAAAVLVVGGLLLCVVALFLAPAVRSMGLVAGAWCAAYLLYLGAFWDPQSSTWRILFPLFPLALAVAGSRNRFGIRILWVLLPVSVLLQFFWVDWLWGWTPSGPDGDYPP</sequence>
<comment type="subcellular location">
    <subcellularLocation>
        <location evidence="1">Endoplasmic reticulum membrane</location>
        <topology evidence="1">Multi-pass membrane protein</topology>
    </subcellularLocation>
</comment>
<evidence type="ECO:0000256" key="5">
    <source>
        <dbReference type="ARBA" id="ARBA00022679"/>
    </source>
</evidence>
<evidence type="ECO:0000256" key="7">
    <source>
        <dbReference type="ARBA" id="ARBA00022824"/>
    </source>
</evidence>
<evidence type="ECO:0000256" key="10">
    <source>
        <dbReference type="SAM" id="Phobius"/>
    </source>
</evidence>
<dbReference type="EMBL" id="JAROCG010000001">
    <property type="protein sequence ID" value="MDN4610965.1"/>
    <property type="molecule type" value="Genomic_DNA"/>
</dbReference>
<keyword evidence="12" id="KW-1185">Reference proteome</keyword>
<reference evidence="11" key="1">
    <citation type="submission" date="2023-06" db="EMBL/GenBank/DDBJ databases">
        <title>MT1 and MT2 Draft Genomes of Novel Species.</title>
        <authorList>
            <person name="Venkateswaran K."/>
        </authorList>
    </citation>
    <scope>NUCLEOTIDE SEQUENCE</scope>
    <source>
        <strain evidence="11">IIF3SC-B10</strain>
    </source>
</reference>
<evidence type="ECO:0000313" key="11">
    <source>
        <dbReference type="EMBL" id="MDN4610965.1"/>
    </source>
</evidence>
<feature type="transmembrane region" description="Helical" evidence="10">
    <location>
        <begin position="192"/>
        <end position="224"/>
    </location>
</feature>
<keyword evidence="3" id="KW-0337">GPI-anchor biosynthesis</keyword>
<dbReference type="RefSeq" id="WP_301226575.1">
    <property type="nucleotide sequence ID" value="NZ_JAROCG010000001.1"/>
</dbReference>
<protein>
    <recommendedName>
        <fullName evidence="13">Integral membrane protein</fullName>
    </recommendedName>
</protein>
<feature type="transmembrane region" description="Helical" evidence="10">
    <location>
        <begin position="295"/>
        <end position="319"/>
    </location>
</feature>
<dbReference type="PANTHER" id="PTHR12468:SF2">
    <property type="entry name" value="GPI MANNOSYLTRANSFERASE 2"/>
    <property type="match status" value="1"/>
</dbReference>